<evidence type="ECO:0000313" key="1">
    <source>
        <dbReference type="EMBL" id="CAH9145438.1"/>
    </source>
</evidence>
<organism evidence="1 2">
    <name type="scientific">Cuscuta epithymum</name>
    <dbReference type="NCBI Taxonomy" id="186058"/>
    <lineage>
        <taxon>Eukaryota</taxon>
        <taxon>Viridiplantae</taxon>
        <taxon>Streptophyta</taxon>
        <taxon>Embryophyta</taxon>
        <taxon>Tracheophyta</taxon>
        <taxon>Spermatophyta</taxon>
        <taxon>Magnoliopsida</taxon>
        <taxon>eudicotyledons</taxon>
        <taxon>Gunneridae</taxon>
        <taxon>Pentapetalae</taxon>
        <taxon>asterids</taxon>
        <taxon>lamiids</taxon>
        <taxon>Solanales</taxon>
        <taxon>Convolvulaceae</taxon>
        <taxon>Cuscuteae</taxon>
        <taxon>Cuscuta</taxon>
        <taxon>Cuscuta subgen. Cuscuta</taxon>
    </lineage>
</organism>
<comment type="caution">
    <text evidence="1">The sequence shown here is derived from an EMBL/GenBank/DDBJ whole genome shotgun (WGS) entry which is preliminary data.</text>
</comment>
<dbReference type="AlphaFoldDB" id="A0AAV0GCT0"/>
<protein>
    <submittedName>
        <fullName evidence="1">Uncharacterized protein</fullName>
    </submittedName>
</protein>
<gene>
    <name evidence="1" type="ORF">CEPIT_LOCUS42220</name>
</gene>
<keyword evidence="2" id="KW-1185">Reference proteome</keyword>
<name>A0AAV0GCT0_9ASTE</name>
<accession>A0AAV0GCT0</accession>
<dbReference type="Proteomes" id="UP001152523">
    <property type="component" value="Unassembled WGS sequence"/>
</dbReference>
<proteinExistence type="predicted"/>
<evidence type="ECO:0000313" key="2">
    <source>
        <dbReference type="Proteomes" id="UP001152523"/>
    </source>
</evidence>
<sequence length="224" mass="25335">MVWLGTCGRPPEFSNSGEGQGYATSKAARYENLLLGWIFLALLGNVMEVRPIVFYPGGTMLGSCLEYGADLDFRRLGRRVTWWLWLIWHGEIQLRMREKKNEEFMLRPPPEPPPWGNRADGAHKSDLLAIFYLYQSSQFCCFLVTHVVFLIILNSSGRLVVVFLCLVWDVSFGGSDKACLAEESFEALTWFANSLALSGVVYSKSSQRVGGPLGYAEPHEEVWR</sequence>
<feature type="non-terminal residue" evidence="1">
    <location>
        <position position="224"/>
    </location>
</feature>
<dbReference type="EMBL" id="CAMAPF010001076">
    <property type="protein sequence ID" value="CAH9145438.1"/>
    <property type="molecule type" value="Genomic_DNA"/>
</dbReference>
<reference evidence="1" key="1">
    <citation type="submission" date="2022-07" db="EMBL/GenBank/DDBJ databases">
        <authorList>
            <person name="Macas J."/>
            <person name="Novak P."/>
            <person name="Neumann P."/>
        </authorList>
    </citation>
    <scope>NUCLEOTIDE SEQUENCE</scope>
</reference>